<name>A0ABS4YTB7_9MICC</name>
<feature type="transmembrane region" description="Helical" evidence="1">
    <location>
        <begin position="6"/>
        <end position="29"/>
    </location>
</feature>
<feature type="transmembrane region" description="Helical" evidence="1">
    <location>
        <begin position="106"/>
        <end position="124"/>
    </location>
</feature>
<feature type="domain" description="VanZ-like" evidence="2">
    <location>
        <begin position="50"/>
        <end position="185"/>
    </location>
</feature>
<dbReference type="PANTHER" id="PTHR36834">
    <property type="entry name" value="MEMBRANE PROTEIN-RELATED"/>
    <property type="match status" value="1"/>
</dbReference>
<feature type="transmembrane region" description="Helical" evidence="1">
    <location>
        <begin position="321"/>
        <end position="342"/>
    </location>
</feature>
<evidence type="ECO:0000313" key="4">
    <source>
        <dbReference type="Proteomes" id="UP000711614"/>
    </source>
</evidence>
<dbReference type="InterPro" id="IPR006976">
    <property type="entry name" value="VanZ-like"/>
</dbReference>
<dbReference type="InterPro" id="IPR053150">
    <property type="entry name" value="Teicoplanin_resist-assoc"/>
</dbReference>
<evidence type="ECO:0000313" key="3">
    <source>
        <dbReference type="EMBL" id="MBP2411825.1"/>
    </source>
</evidence>
<keyword evidence="1" id="KW-1133">Transmembrane helix</keyword>
<protein>
    <submittedName>
        <fullName evidence="3">Glycopeptide antibiotics resistance protein</fullName>
    </submittedName>
</protein>
<dbReference type="EMBL" id="JAGIOI010000001">
    <property type="protein sequence ID" value="MBP2411825.1"/>
    <property type="molecule type" value="Genomic_DNA"/>
</dbReference>
<feature type="transmembrane region" description="Helical" evidence="1">
    <location>
        <begin position="136"/>
        <end position="158"/>
    </location>
</feature>
<organism evidence="3 4">
    <name type="scientific">Arthrobacter stackebrandtii</name>
    <dbReference type="NCBI Taxonomy" id="272161"/>
    <lineage>
        <taxon>Bacteria</taxon>
        <taxon>Bacillati</taxon>
        <taxon>Actinomycetota</taxon>
        <taxon>Actinomycetes</taxon>
        <taxon>Micrococcales</taxon>
        <taxon>Micrococcaceae</taxon>
        <taxon>Arthrobacter</taxon>
    </lineage>
</organism>
<evidence type="ECO:0000256" key="1">
    <source>
        <dbReference type="SAM" id="Phobius"/>
    </source>
</evidence>
<proteinExistence type="predicted"/>
<feature type="transmembrane region" description="Helical" evidence="1">
    <location>
        <begin position="170"/>
        <end position="192"/>
    </location>
</feature>
<evidence type="ECO:0000259" key="2">
    <source>
        <dbReference type="Pfam" id="PF04892"/>
    </source>
</evidence>
<keyword evidence="4" id="KW-1185">Reference proteome</keyword>
<dbReference type="RefSeq" id="WP_209677208.1">
    <property type="nucleotide sequence ID" value="NZ_JAGIOI010000001.1"/>
</dbReference>
<feature type="transmembrane region" description="Helical" evidence="1">
    <location>
        <begin position="257"/>
        <end position="277"/>
    </location>
</feature>
<feature type="transmembrane region" description="Helical" evidence="1">
    <location>
        <begin position="297"/>
        <end position="315"/>
    </location>
</feature>
<dbReference type="PANTHER" id="PTHR36834:SF1">
    <property type="entry name" value="INTEGRAL MEMBRANE PROTEIN"/>
    <property type="match status" value="1"/>
</dbReference>
<feature type="transmembrane region" description="Helical" evidence="1">
    <location>
        <begin position="213"/>
        <end position="237"/>
    </location>
</feature>
<gene>
    <name evidence="3" type="ORF">JOF48_000624</name>
</gene>
<dbReference type="Pfam" id="PF04892">
    <property type="entry name" value="VanZ"/>
    <property type="match status" value="1"/>
</dbReference>
<accession>A0ABS4YTB7</accession>
<comment type="caution">
    <text evidence="3">The sequence shown here is derived from an EMBL/GenBank/DDBJ whole genome shotgun (WGS) entry which is preliminary data.</text>
</comment>
<keyword evidence="1" id="KW-0812">Transmembrane</keyword>
<keyword evidence="1" id="KW-0472">Membrane</keyword>
<dbReference type="Proteomes" id="UP000711614">
    <property type="component" value="Unassembled WGS sequence"/>
</dbReference>
<reference evidence="3 4" key="1">
    <citation type="submission" date="2021-03" db="EMBL/GenBank/DDBJ databases">
        <title>Sequencing the genomes of 1000 actinobacteria strains.</title>
        <authorList>
            <person name="Klenk H.-P."/>
        </authorList>
    </citation>
    <scope>NUCLEOTIDE SEQUENCE [LARGE SCALE GENOMIC DNA]</scope>
    <source>
        <strain evidence="3 4">DSM 16005</strain>
    </source>
</reference>
<feature type="transmembrane region" description="Helical" evidence="1">
    <location>
        <begin position="41"/>
        <end position="61"/>
    </location>
</feature>
<sequence>MGEWVWPAYVGILGGIGLFAVLTVPIVVIQYRRYGRFTWRRFLGAAAAGIYATALVAYTLLPLPDPAAMFCSPGGSTAQLVPFNFLADIRRETTGMGTVAAASSRVVLQVAFNVVLFIPWGIFVRRYLDRGIMAATLTGLLASVAIETTQFTGLWGIYDCAYRVADIDDVMTNTLGALLGAIVAPAVLWFMPRQRELQAARSVARPVTVARRWVGMIVDFALLGFIGSVLAIAARLIARLFWNADTLPSWVEATLSYGVPALVVFYLPALFGAGGSLGQRAVWLAPSWARPSLLLRLWRASVVGGLYLALQVLAQGTGAKMTGLATMLGGLLLAANFLMVLFGKERRGLSGVLSGARMVDSRSSRAGTSREGITTGKA</sequence>